<keyword evidence="12 15" id="KW-0539">Nucleus</keyword>
<keyword evidence="3 15" id="KW-0963">Cytoplasm</keyword>
<feature type="compositionally biased region" description="Basic and acidic residues" evidence="16">
    <location>
        <begin position="457"/>
        <end position="466"/>
    </location>
</feature>
<dbReference type="InterPro" id="IPR010358">
    <property type="entry name" value="BRE"/>
</dbReference>
<keyword evidence="8 15" id="KW-0498">Mitosis</keyword>
<feature type="region of interest" description="Disordered" evidence="16">
    <location>
        <begin position="427"/>
        <end position="466"/>
    </location>
</feature>
<dbReference type="AlphaFoldDB" id="A0A0V1DZ85"/>
<dbReference type="GO" id="GO:0045739">
    <property type="term" value="P:positive regulation of DNA repair"/>
    <property type="evidence" value="ECO:0007669"/>
    <property type="project" value="UniProtKB-UniRule"/>
</dbReference>
<dbReference type="PANTHER" id="PTHR15189">
    <property type="entry name" value="BRISC AND BRCA1-A COMPLEX MEMBER 2"/>
    <property type="match status" value="1"/>
</dbReference>
<evidence type="ECO:0000256" key="14">
    <source>
        <dbReference type="ARBA" id="ARBA00025766"/>
    </source>
</evidence>
<evidence type="ECO:0000256" key="4">
    <source>
        <dbReference type="ARBA" id="ARBA00022618"/>
    </source>
</evidence>
<keyword evidence="11 15" id="KW-0234">DNA repair</keyword>
<dbReference type="GO" id="GO:0070531">
    <property type="term" value="C:BRCA1-A complex"/>
    <property type="evidence" value="ECO:0007669"/>
    <property type="project" value="UniProtKB-UniRule"/>
</dbReference>
<feature type="non-terminal residue" evidence="17">
    <location>
        <position position="466"/>
    </location>
</feature>
<feature type="non-terminal residue" evidence="17">
    <location>
        <position position="1"/>
    </location>
</feature>
<evidence type="ECO:0000313" key="18">
    <source>
        <dbReference type="Proteomes" id="UP000054632"/>
    </source>
</evidence>
<dbReference type="GO" id="GO:0006325">
    <property type="term" value="P:chromatin organization"/>
    <property type="evidence" value="ECO:0007669"/>
    <property type="project" value="UniProtKB-UniRule"/>
</dbReference>
<proteinExistence type="inferred from homology"/>
<keyword evidence="7 15" id="KW-0227">DNA damage</keyword>
<evidence type="ECO:0000256" key="6">
    <source>
        <dbReference type="ARBA" id="ARBA00022737"/>
    </source>
</evidence>
<dbReference type="GO" id="GO:0051301">
    <property type="term" value="P:cell division"/>
    <property type="evidence" value="ECO:0007669"/>
    <property type="project" value="UniProtKB-UniRule"/>
</dbReference>
<evidence type="ECO:0000256" key="15">
    <source>
        <dbReference type="RuleBase" id="RU368019"/>
    </source>
</evidence>
<dbReference type="GO" id="GO:0010212">
    <property type="term" value="P:response to ionizing radiation"/>
    <property type="evidence" value="ECO:0007669"/>
    <property type="project" value="UniProtKB-UniRule"/>
</dbReference>
<comment type="function">
    <text evidence="15">May play a role in homeostasis or cellular differentiation in cells of neural, epithelial and germline origins. May also act as a death receptor-associated anti-apoptotic protein, which inhibits the mitochondrial apoptotic pathway.</text>
</comment>
<evidence type="ECO:0000256" key="10">
    <source>
        <dbReference type="ARBA" id="ARBA00022853"/>
    </source>
</evidence>
<comment type="caution">
    <text evidence="17">The sequence shown here is derived from an EMBL/GenBank/DDBJ whole genome shotgun (WGS) entry which is preliminary data.</text>
</comment>
<dbReference type="GO" id="GO:0006302">
    <property type="term" value="P:double-strand break repair"/>
    <property type="evidence" value="ECO:0007669"/>
    <property type="project" value="UniProtKB-UniRule"/>
</dbReference>
<evidence type="ECO:0000256" key="12">
    <source>
        <dbReference type="ARBA" id="ARBA00023242"/>
    </source>
</evidence>
<evidence type="ECO:0000256" key="1">
    <source>
        <dbReference type="ARBA" id="ARBA00004123"/>
    </source>
</evidence>
<organism evidence="17 18">
    <name type="scientific">Trichinella pseudospiralis</name>
    <name type="common">Parasitic roundworm</name>
    <dbReference type="NCBI Taxonomy" id="6337"/>
    <lineage>
        <taxon>Eukaryota</taxon>
        <taxon>Metazoa</taxon>
        <taxon>Ecdysozoa</taxon>
        <taxon>Nematoda</taxon>
        <taxon>Enoplea</taxon>
        <taxon>Dorylaimia</taxon>
        <taxon>Trichinellida</taxon>
        <taxon>Trichinellidae</taxon>
        <taxon>Trichinella</taxon>
    </lineage>
</organism>
<reference evidence="17 18" key="1">
    <citation type="submission" date="2015-01" db="EMBL/GenBank/DDBJ databases">
        <title>Evolution of Trichinella species and genotypes.</title>
        <authorList>
            <person name="Korhonen P.K."/>
            <person name="Edoardo P."/>
            <person name="Giuseppe L.R."/>
            <person name="Gasser R.B."/>
        </authorList>
    </citation>
    <scope>NUCLEOTIDE SEQUENCE [LARGE SCALE GENOMIC DNA]</scope>
    <source>
        <strain evidence="17">ISS13</strain>
    </source>
</reference>
<comment type="subunit">
    <text evidence="15">Component of the ARISC complex. Component of the BRCA1-A complex. Component of the BRISC complex. Binds polyubiquitin.</text>
</comment>
<dbReference type="Pfam" id="PF06113">
    <property type="entry name" value="BRE"/>
    <property type="match status" value="1"/>
</dbReference>
<sequence>LFGVFIVRLVMFASQTDHIIMSRNLESSSDKNTSEETFCYKSYSDSVVRCLVDWLKTPVKQFLDYPIFGYFKANICQIQSGASSFVLQQLKNVPLGDRFRIFINFGDFEFSCYVVFQWSHQMVPPEFYFKEENFIPEVEMIEAYTRWNISNSNCLLDLFLELFMKYQDFHLYNCYLHSSIRLHLNSLKLSRYEDILAFLGRGGHLTCIFRIELEPLFHLPKILTNNSLPLCAYLFLSFIDYCSEICSNLFLCPDDVRKYANISSYRLPPMNCFIGEYVSAVKGDLRNLFLRAEKQWEYRAEFIRLLKENDNFLNVTTDEEMFYNFSFCTTLEEFTFCVQGIFEICFMTSEVTLFHVRFSIVKLPSDVMQAPIVYNLVPSVPTLPSTSEEMLFEFKFHILDNLTPQSRLDSFLVELRKSMSSVKQKLECLEMENEQTEENEEEQKEENEDPTEGDATDGQKEDAKSE</sequence>
<comment type="similarity">
    <text evidence="14 15">Belongs to the BABAM2 family.</text>
</comment>
<name>A0A0V1DZ85_TRIPS</name>
<dbReference type="GO" id="GO:0031593">
    <property type="term" value="F:polyubiquitin modification-dependent protein binding"/>
    <property type="evidence" value="ECO:0007669"/>
    <property type="project" value="UniProtKB-UniRule"/>
</dbReference>
<evidence type="ECO:0000256" key="8">
    <source>
        <dbReference type="ARBA" id="ARBA00022776"/>
    </source>
</evidence>
<evidence type="ECO:0000256" key="9">
    <source>
        <dbReference type="ARBA" id="ARBA00022786"/>
    </source>
</evidence>
<dbReference type="GO" id="GO:0006915">
    <property type="term" value="P:apoptotic process"/>
    <property type="evidence" value="ECO:0007669"/>
    <property type="project" value="UniProtKB-UniRule"/>
</dbReference>
<evidence type="ECO:0000256" key="5">
    <source>
        <dbReference type="ARBA" id="ARBA00022703"/>
    </source>
</evidence>
<dbReference type="GO" id="GO:0005737">
    <property type="term" value="C:cytoplasm"/>
    <property type="evidence" value="ECO:0007669"/>
    <property type="project" value="UniProtKB-SubCell"/>
</dbReference>
<evidence type="ECO:0000256" key="7">
    <source>
        <dbReference type="ARBA" id="ARBA00022763"/>
    </source>
</evidence>
<keyword evidence="6" id="KW-0677">Repeat</keyword>
<protein>
    <recommendedName>
        <fullName evidence="2 15">BRISC and BRCA1-A complex member 2</fullName>
    </recommendedName>
</protein>
<keyword evidence="4 15" id="KW-0132">Cell division</keyword>
<comment type="subcellular location">
    <subcellularLocation>
        <location evidence="15">Cytoplasm</location>
    </subcellularLocation>
    <subcellularLocation>
        <location evidence="1 15">Nucleus</location>
    </subcellularLocation>
    <text evidence="15">Localizes at sites of DNA damage at double-strand breaks (DSBs).</text>
</comment>
<dbReference type="GO" id="GO:0070552">
    <property type="term" value="C:BRISC complex"/>
    <property type="evidence" value="ECO:0007669"/>
    <property type="project" value="UniProtKB-UniRule"/>
</dbReference>
<keyword evidence="9 15" id="KW-0833">Ubl conjugation pathway</keyword>
<feature type="compositionally biased region" description="Acidic residues" evidence="16">
    <location>
        <begin position="429"/>
        <end position="455"/>
    </location>
</feature>
<evidence type="ECO:0000256" key="11">
    <source>
        <dbReference type="ARBA" id="ARBA00023204"/>
    </source>
</evidence>
<evidence type="ECO:0000313" key="17">
    <source>
        <dbReference type="EMBL" id="KRY66386.1"/>
    </source>
</evidence>
<evidence type="ECO:0000256" key="16">
    <source>
        <dbReference type="SAM" id="MobiDB-lite"/>
    </source>
</evidence>
<dbReference type="PANTHER" id="PTHR15189:SF7">
    <property type="entry name" value="BRISC AND BRCA1-A COMPLEX MEMBER 2"/>
    <property type="match status" value="1"/>
</dbReference>
<evidence type="ECO:0000256" key="2">
    <source>
        <dbReference type="ARBA" id="ARBA00019438"/>
    </source>
</evidence>
<comment type="domain">
    <text evidence="15">Contains 2 ubiquitin-conjugating enzyme family-like (UEV-like) regions. These regions lack the critical Cys residues required for ubiquitination but retain the ability to bind ubiquitin.</text>
</comment>
<dbReference type="Proteomes" id="UP000054632">
    <property type="component" value="Unassembled WGS sequence"/>
</dbReference>
<accession>A0A0V1DZ85</accession>
<dbReference type="GO" id="GO:0007095">
    <property type="term" value="P:mitotic G2 DNA damage checkpoint signaling"/>
    <property type="evidence" value="ECO:0007669"/>
    <property type="project" value="UniProtKB-UniRule"/>
</dbReference>
<keyword evidence="10 15" id="KW-0156">Chromatin regulator</keyword>
<evidence type="ECO:0000256" key="3">
    <source>
        <dbReference type="ARBA" id="ARBA00022490"/>
    </source>
</evidence>
<keyword evidence="5 15" id="KW-0053">Apoptosis</keyword>
<evidence type="ECO:0000256" key="13">
    <source>
        <dbReference type="ARBA" id="ARBA00023306"/>
    </source>
</evidence>
<keyword evidence="13 15" id="KW-0131">Cell cycle</keyword>
<gene>
    <name evidence="17" type="primary">bre</name>
    <name evidence="17" type="ORF">T4A_6231</name>
</gene>
<dbReference type="EMBL" id="JYDR01000171">
    <property type="protein sequence ID" value="KRY66386.1"/>
    <property type="molecule type" value="Genomic_DNA"/>
</dbReference>